<dbReference type="RefSeq" id="WP_117230651.1">
    <property type="nucleotide sequence ID" value="NZ_CP061725.1"/>
</dbReference>
<dbReference type="EMBL" id="QVFU01000046">
    <property type="protein sequence ID" value="RFS43751.1"/>
    <property type="molecule type" value="Genomic_DNA"/>
</dbReference>
<dbReference type="Proteomes" id="UP000262621">
    <property type="component" value="Unassembled WGS sequence"/>
</dbReference>
<comment type="caution">
    <text evidence="1">The sequence shown here is derived from an EMBL/GenBank/DDBJ whole genome shotgun (WGS) entry which is preliminary data.</text>
</comment>
<reference evidence="1 2" key="1">
    <citation type="submission" date="2018-08" db="EMBL/GenBank/DDBJ databases">
        <title>Verrucosispora craniellae sp. nov., isolated from a marine sponge in the South China Sea.</title>
        <authorList>
            <person name="Li L."/>
            <person name="Lin H.W."/>
        </authorList>
    </citation>
    <scope>NUCLEOTIDE SEQUENCE [LARGE SCALE GENOMIC DNA]</scope>
    <source>
        <strain evidence="1 2">LHW63014</strain>
    </source>
</reference>
<proteinExistence type="predicted"/>
<dbReference type="OrthoDB" id="3367076at2"/>
<keyword evidence="2" id="KW-1185">Reference proteome</keyword>
<dbReference type="AlphaFoldDB" id="A0A372FSM3"/>
<protein>
    <submittedName>
        <fullName evidence="1">Uncharacterized protein</fullName>
    </submittedName>
</protein>
<gene>
    <name evidence="1" type="ORF">D0Q02_26105</name>
</gene>
<organism evidence="1 2">
    <name type="scientific">Micromonospora craniellae</name>
    <dbReference type="NCBI Taxonomy" id="2294034"/>
    <lineage>
        <taxon>Bacteria</taxon>
        <taxon>Bacillati</taxon>
        <taxon>Actinomycetota</taxon>
        <taxon>Actinomycetes</taxon>
        <taxon>Micromonosporales</taxon>
        <taxon>Micromonosporaceae</taxon>
        <taxon>Micromonospora</taxon>
    </lineage>
</organism>
<sequence length="298" mass="33545">MSPRLWFRVEDVLPLAEHALACPTRRLTRAQLMAGEHNTPALALRRRGSSGDLRSNGVPVWFTSYGVEQVADGASWRRVDEPTAPDEHFFLPLRHPDPQGRRLIDVLRAAADLGHSWMAIDTDVPPNATIGLAQVEFADHRGEITPPGTRWRPGMVTSPQVDHLDYPALVADGYDTGDDNHLICRFDPRTARRIVDHLSGPWRAATMPGEYPLPRFDGTTLVLLEETDLGDTVDLTVDDRCHPDRDGYYSIGAYRWLWLPAPATPGRATRMPVRDRLRLETTALSGRLRERTTTRRRP</sequence>
<evidence type="ECO:0000313" key="1">
    <source>
        <dbReference type="EMBL" id="RFS43751.1"/>
    </source>
</evidence>
<name>A0A372FSM3_9ACTN</name>
<accession>A0A372FSM3</accession>
<evidence type="ECO:0000313" key="2">
    <source>
        <dbReference type="Proteomes" id="UP000262621"/>
    </source>
</evidence>